<evidence type="ECO:0008006" key="2">
    <source>
        <dbReference type="Google" id="ProtNLM"/>
    </source>
</evidence>
<protein>
    <recommendedName>
        <fullName evidence="2">DUF218 domain-containing protein</fullName>
    </recommendedName>
</protein>
<name>A0A7S0Q6T5_9EUKA</name>
<dbReference type="AlphaFoldDB" id="A0A7S0Q6T5"/>
<sequence length="267" mass="28457">MLAAAAAWATAAWPAAPQLATNNSIGSLLQQGGASDFSRVEILYVVPGGGPGSDGFPVWTRERSVAAVKDWRRESRCRPRRAPAPTCAFLALSCGSLNAPSARLPDGRVLFEAMATAQYLTEEGGVPTGIVITESFSWDTVTNALALRFAVEAFSALRAAPLDLRVFISHFHAERFEANARWALGVSPSLDGRASLAMHPVPSEAFGDPSALATRMEHEQRGAAVARENAKVVRTLAELHAFVLLGGHGGLWGYMHMRHSPSKGGGW</sequence>
<gene>
    <name evidence="1" type="ORF">CPEL01642_LOCUS17676</name>
</gene>
<organism evidence="1">
    <name type="scientific">Coccolithus braarudii</name>
    <dbReference type="NCBI Taxonomy" id="221442"/>
    <lineage>
        <taxon>Eukaryota</taxon>
        <taxon>Haptista</taxon>
        <taxon>Haptophyta</taxon>
        <taxon>Prymnesiophyceae</taxon>
        <taxon>Coccolithales</taxon>
        <taxon>Coccolithaceae</taxon>
        <taxon>Coccolithus</taxon>
    </lineage>
</organism>
<reference evidence="1" key="1">
    <citation type="submission" date="2021-01" db="EMBL/GenBank/DDBJ databases">
        <authorList>
            <person name="Corre E."/>
            <person name="Pelletier E."/>
            <person name="Niang G."/>
            <person name="Scheremetjew M."/>
            <person name="Finn R."/>
            <person name="Kale V."/>
            <person name="Holt S."/>
            <person name="Cochrane G."/>
            <person name="Meng A."/>
            <person name="Brown T."/>
            <person name="Cohen L."/>
        </authorList>
    </citation>
    <scope>NUCLEOTIDE SEQUENCE</scope>
    <source>
        <strain evidence="1">PLY182g</strain>
    </source>
</reference>
<evidence type="ECO:0000313" key="1">
    <source>
        <dbReference type="EMBL" id="CAD8614295.1"/>
    </source>
</evidence>
<proteinExistence type="predicted"/>
<accession>A0A7S0Q6T5</accession>
<dbReference type="EMBL" id="HBEY01037164">
    <property type="protein sequence ID" value="CAD8614295.1"/>
    <property type="molecule type" value="Transcribed_RNA"/>
</dbReference>